<dbReference type="AlphaFoldDB" id="A0A919CEM8"/>
<dbReference type="Proteomes" id="UP000638353">
    <property type="component" value="Unassembled WGS sequence"/>
</dbReference>
<sequence>MRTASRVGSAVRFDWEDPGSWDAAVVGVRAAYLVTPMDPRFPAAAVAGFVERAVAAGVRQLVLLSGLSAGYGSVPMLSREEPVRASGVAWTVLRPGAFQQNFGGPPYVEAFRGGELRLPVGAGPGPYSAYVDVVDVAGVAVEVLAAGGGHAGRVYELSGPRAWSFAEVVELVGEKLGRPVRFVAEPVEEWRERVRGGGAAEEAVAWSLETFEALGRGEYAGVHRGVREVLGREPWGLERYVGEGVRAGVWG</sequence>
<dbReference type="SUPFAM" id="SSF51735">
    <property type="entry name" value="NAD(P)-binding Rossmann-fold domains"/>
    <property type="match status" value="1"/>
</dbReference>
<reference evidence="1" key="1">
    <citation type="journal article" date="2014" name="Int. J. Syst. Evol. Microbiol.">
        <title>Complete genome sequence of Corynebacterium casei LMG S-19264T (=DSM 44701T), isolated from a smear-ripened cheese.</title>
        <authorList>
            <consortium name="US DOE Joint Genome Institute (JGI-PGF)"/>
            <person name="Walter F."/>
            <person name="Albersmeier A."/>
            <person name="Kalinowski J."/>
            <person name="Ruckert C."/>
        </authorList>
    </citation>
    <scope>NUCLEOTIDE SEQUENCE</scope>
    <source>
        <strain evidence="1">JCM 4637</strain>
    </source>
</reference>
<dbReference type="InterPro" id="IPR051604">
    <property type="entry name" value="Ergot_Alk_Oxidoreductase"/>
</dbReference>
<dbReference type="EMBL" id="BMVC01000023">
    <property type="protein sequence ID" value="GHD15458.1"/>
    <property type="molecule type" value="Genomic_DNA"/>
</dbReference>
<organism evidence="1 2">
    <name type="scientific">Streptomyces finlayi</name>
    <dbReference type="NCBI Taxonomy" id="67296"/>
    <lineage>
        <taxon>Bacteria</taxon>
        <taxon>Bacillati</taxon>
        <taxon>Actinomycetota</taxon>
        <taxon>Actinomycetes</taxon>
        <taxon>Kitasatosporales</taxon>
        <taxon>Streptomycetaceae</taxon>
        <taxon>Streptomyces</taxon>
    </lineage>
</organism>
<reference evidence="1" key="2">
    <citation type="submission" date="2020-09" db="EMBL/GenBank/DDBJ databases">
        <authorList>
            <person name="Sun Q."/>
            <person name="Ohkuma M."/>
        </authorList>
    </citation>
    <scope>NUCLEOTIDE SEQUENCE</scope>
    <source>
        <strain evidence="1">JCM 4637</strain>
    </source>
</reference>
<evidence type="ECO:0000313" key="2">
    <source>
        <dbReference type="Proteomes" id="UP000638353"/>
    </source>
</evidence>
<dbReference type="InterPro" id="IPR036291">
    <property type="entry name" value="NAD(P)-bd_dom_sf"/>
</dbReference>
<comment type="caution">
    <text evidence="1">The sequence shown here is derived from an EMBL/GenBank/DDBJ whole genome shotgun (WGS) entry which is preliminary data.</text>
</comment>
<name>A0A919CEM8_9ACTN</name>
<dbReference type="Gene3D" id="3.40.50.720">
    <property type="entry name" value="NAD(P)-binding Rossmann-like Domain"/>
    <property type="match status" value="1"/>
</dbReference>
<protein>
    <submittedName>
        <fullName evidence="1">NmrA family transcriptional regulator</fullName>
    </submittedName>
</protein>
<evidence type="ECO:0000313" key="1">
    <source>
        <dbReference type="EMBL" id="GHD15458.1"/>
    </source>
</evidence>
<accession>A0A919CEM8</accession>
<dbReference type="Gene3D" id="3.90.25.10">
    <property type="entry name" value="UDP-galactose 4-epimerase, domain 1"/>
    <property type="match status" value="1"/>
</dbReference>
<gene>
    <name evidence="1" type="ORF">GCM10010334_75580</name>
</gene>
<proteinExistence type="predicted"/>
<dbReference type="PANTHER" id="PTHR43162">
    <property type="match status" value="1"/>
</dbReference>
<dbReference type="PANTHER" id="PTHR43162:SF1">
    <property type="entry name" value="PRESTALK A DIFFERENTIATION PROTEIN A"/>
    <property type="match status" value="1"/>
</dbReference>